<name>A0A0A8Z3L0_ARUDO</name>
<accession>A0A0A8Z3L0</accession>
<dbReference type="AlphaFoldDB" id="A0A0A8Z3L0"/>
<dbReference type="EMBL" id="GBRH01265622">
    <property type="protein sequence ID" value="JAD32273.1"/>
    <property type="molecule type" value="Transcribed_RNA"/>
</dbReference>
<sequence length="25" mass="3176">MSNFLLKYMVFCYFSSKYYKDKNRV</sequence>
<protein>
    <submittedName>
        <fullName evidence="1">Uncharacterized protein</fullName>
    </submittedName>
</protein>
<reference evidence="1" key="1">
    <citation type="submission" date="2014-09" db="EMBL/GenBank/DDBJ databases">
        <authorList>
            <person name="Magalhaes I.L.F."/>
            <person name="Oliveira U."/>
            <person name="Santos F.R."/>
            <person name="Vidigal T.H.D.A."/>
            <person name="Brescovit A.D."/>
            <person name="Santos A.J."/>
        </authorList>
    </citation>
    <scope>NUCLEOTIDE SEQUENCE</scope>
    <source>
        <tissue evidence="1">Shoot tissue taken approximately 20 cm above the soil surface</tissue>
    </source>
</reference>
<proteinExistence type="predicted"/>
<organism evidence="1">
    <name type="scientific">Arundo donax</name>
    <name type="common">Giant reed</name>
    <name type="synonym">Donax arundinaceus</name>
    <dbReference type="NCBI Taxonomy" id="35708"/>
    <lineage>
        <taxon>Eukaryota</taxon>
        <taxon>Viridiplantae</taxon>
        <taxon>Streptophyta</taxon>
        <taxon>Embryophyta</taxon>
        <taxon>Tracheophyta</taxon>
        <taxon>Spermatophyta</taxon>
        <taxon>Magnoliopsida</taxon>
        <taxon>Liliopsida</taxon>
        <taxon>Poales</taxon>
        <taxon>Poaceae</taxon>
        <taxon>PACMAD clade</taxon>
        <taxon>Arundinoideae</taxon>
        <taxon>Arundineae</taxon>
        <taxon>Arundo</taxon>
    </lineage>
</organism>
<evidence type="ECO:0000313" key="1">
    <source>
        <dbReference type="EMBL" id="JAD32273.1"/>
    </source>
</evidence>
<reference evidence="1" key="2">
    <citation type="journal article" date="2015" name="Data Brief">
        <title>Shoot transcriptome of the giant reed, Arundo donax.</title>
        <authorList>
            <person name="Barrero R.A."/>
            <person name="Guerrero F.D."/>
            <person name="Moolhuijzen P."/>
            <person name="Goolsby J.A."/>
            <person name="Tidwell J."/>
            <person name="Bellgard S.E."/>
            <person name="Bellgard M.I."/>
        </authorList>
    </citation>
    <scope>NUCLEOTIDE SEQUENCE</scope>
    <source>
        <tissue evidence="1">Shoot tissue taken approximately 20 cm above the soil surface</tissue>
    </source>
</reference>